<accession>A0A5B9QLE4</accession>
<dbReference type="PANTHER" id="PTHR30345">
    <property type="entry name" value="RIBOSE-5-PHOSPHATE ISOMERASE B"/>
    <property type="match status" value="1"/>
</dbReference>
<dbReference type="RefSeq" id="WP_148073473.1">
    <property type="nucleotide sequence ID" value="NZ_CP042913.1"/>
</dbReference>
<dbReference type="Pfam" id="PF02502">
    <property type="entry name" value="LacAB_rpiB"/>
    <property type="match status" value="1"/>
</dbReference>
<dbReference type="KEGG" id="bgok:Pr1d_21810"/>
<protein>
    <submittedName>
        <fullName evidence="4">Ribose-5-phosphate isomerase B</fullName>
        <ecNumber evidence="4">5.3.1.6</ecNumber>
    </submittedName>
</protein>
<dbReference type="SUPFAM" id="SSF89623">
    <property type="entry name" value="Ribose/Galactose isomerase RpiB/AlsB"/>
    <property type="match status" value="1"/>
</dbReference>
<evidence type="ECO:0000313" key="4">
    <source>
        <dbReference type="EMBL" id="QEG34893.1"/>
    </source>
</evidence>
<gene>
    <name evidence="4" type="primary">rpiB</name>
    <name evidence="4" type="ORF">Pr1d_21810</name>
</gene>
<dbReference type="EMBL" id="CP042913">
    <property type="protein sequence ID" value="QEG34893.1"/>
    <property type="molecule type" value="Genomic_DNA"/>
</dbReference>
<sequence>MRIAIGSDHRGFHLKEKLASILRSKGHEVEDVGTAVTESVDYPDFAALVARKVSDQAVDRGILICGTGIGMAITANKFPHVRAAPITDEVTAEISRRHNDLNVLCLPADMLSPRAVERMVEVWVDTDFEGGRHARRVDKITEIEKHTLQE</sequence>
<comment type="similarity">
    <text evidence="1">Belongs to the LacAB/RpiB family.</text>
</comment>
<feature type="active site" description="Proton donor" evidence="3">
    <location>
        <position position="98"/>
    </location>
</feature>
<dbReference type="NCBIfam" id="TIGR01120">
    <property type="entry name" value="rpiB"/>
    <property type="match status" value="1"/>
</dbReference>
<dbReference type="OrthoDB" id="1778624at2"/>
<dbReference type="EC" id="5.3.1.6" evidence="4"/>
<dbReference type="GO" id="GO:0004751">
    <property type="term" value="F:ribose-5-phosphate isomerase activity"/>
    <property type="evidence" value="ECO:0007669"/>
    <property type="project" value="UniProtKB-EC"/>
</dbReference>
<feature type="active site" description="Proton acceptor" evidence="3">
    <location>
        <position position="65"/>
    </location>
</feature>
<dbReference type="InterPro" id="IPR036569">
    <property type="entry name" value="RpiB_LacA_LacB_sf"/>
</dbReference>
<evidence type="ECO:0000256" key="1">
    <source>
        <dbReference type="ARBA" id="ARBA00008754"/>
    </source>
</evidence>
<dbReference type="NCBIfam" id="NF004051">
    <property type="entry name" value="PRK05571.1"/>
    <property type="match status" value="1"/>
</dbReference>
<evidence type="ECO:0000256" key="3">
    <source>
        <dbReference type="PIRSR" id="PIRSR005384-1"/>
    </source>
</evidence>
<evidence type="ECO:0000313" key="5">
    <source>
        <dbReference type="Proteomes" id="UP000323917"/>
    </source>
</evidence>
<dbReference type="Gene3D" id="3.40.1400.10">
    <property type="entry name" value="Sugar-phosphate isomerase, RpiB/LacA/LacB"/>
    <property type="match status" value="1"/>
</dbReference>
<name>A0A5B9QLE4_9BACT</name>
<dbReference type="GO" id="GO:0009052">
    <property type="term" value="P:pentose-phosphate shunt, non-oxidative branch"/>
    <property type="evidence" value="ECO:0007669"/>
    <property type="project" value="TreeGrafter"/>
</dbReference>
<reference evidence="4 5" key="1">
    <citation type="submission" date="2019-08" db="EMBL/GenBank/DDBJ databases">
        <title>Deep-cultivation of Planctomycetes and their phenomic and genomic characterization uncovers novel biology.</title>
        <authorList>
            <person name="Wiegand S."/>
            <person name="Jogler M."/>
            <person name="Boedeker C."/>
            <person name="Pinto D."/>
            <person name="Vollmers J."/>
            <person name="Rivas-Marin E."/>
            <person name="Kohn T."/>
            <person name="Peeters S.H."/>
            <person name="Heuer A."/>
            <person name="Rast P."/>
            <person name="Oberbeckmann S."/>
            <person name="Bunk B."/>
            <person name="Jeske O."/>
            <person name="Meyerdierks A."/>
            <person name="Storesund J.E."/>
            <person name="Kallscheuer N."/>
            <person name="Luecker S."/>
            <person name="Lage O.M."/>
            <person name="Pohl T."/>
            <person name="Merkel B.J."/>
            <person name="Hornburger P."/>
            <person name="Mueller R.-W."/>
            <person name="Bruemmer F."/>
            <person name="Labrenz M."/>
            <person name="Spormann A.M."/>
            <person name="Op den Camp H."/>
            <person name="Overmann J."/>
            <person name="Amann R."/>
            <person name="Jetten M.S.M."/>
            <person name="Mascher T."/>
            <person name="Medema M.H."/>
            <person name="Devos D.P."/>
            <person name="Kaster A.-K."/>
            <person name="Ovreas L."/>
            <person name="Rohde M."/>
            <person name="Galperin M.Y."/>
            <person name="Jogler C."/>
        </authorList>
    </citation>
    <scope>NUCLEOTIDE SEQUENCE [LARGE SCALE GENOMIC DNA]</scope>
    <source>
        <strain evidence="4 5">Pr1d</strain>
    </source>
</reference>
<keyword evidence="2 4" id="KW-0413">Isomerase</keyword>
<proteinExistence type="inferred from homology"/>
<dbReference type="InterPro" id="IPR004785">
    <property type="entry name" value="RpiB"/>
</dbReference>
<dbReference type="NCBIfam" id="TIGR00689">
    <property type="entry name" value="rpiB_lacA_lacB"/>
    <property type="match status" value="1"/>
</dbReference>
<dbReference type="Proteomes" id="UP000323917">
    <property type="component" value="Chromosome"/>
</dbReference>
<evidence type="ECO:0000256" key="2">
    <source>
        <dbReference type="ARBA" id="ARBA00023235"/>
    </source>
</evidence>
<dbReference type="PIRSF" id="PIRSF005384">
    <property type="entry name" value="RpiB_LacA_B"/>
    <property type="match status" value="1"/>
</dbReference>
<dbReference type="PANTHER" id="PTHR30345:SF0">
    <property type="entry name" value="DNA DAMAGE-REPAIR_TOLERATION PROTEIN DRT102"/>
    <property type="match status" value="1"/>
</dbReference>
<dbReference type="InterPro" id="IPR003500">
    <property type="entry name" value="RpiB_LacA_LacB"/>
</dbReference>
<dbReference type="GO" id="GO:0019316">
    <property type="term" value="P:D-allose catabolic process"/>
    <property type="evidence" value="ECO:0007669"/>
    <property type="project" value="TreeGrafter"/>
</dbReference>
<keyword evidence="5" id="KW-1185">Reference proteome</keyword>
<organism evidence="4 5">
    <name type="scientific">Bythopirellula goksoeyrii</name>
    <dbReference type="NCBI Taxonomy" id="1400387"/>
    <lineage>
        <taxon>Bacteria</taxon>
        <taxon>Pseudomonadati</taxon>
        <taxon>Planctomycetota</taxon>
        <taxon>Planctomycetia</taxon>
        <taxon>Pirellulales</taxon>
        <taxon>Lacipirellulaceae</taxon>
        <taxon>Bythopirellula</taxon>
    </lineage>
</organism>
<dbReference type="AlphaFoldDB" id="A0A5B9QLE4"/>